<organism evidence="2 3">
    <name type="scientific">Agrobacterium larrymoorei</name>
    <dbReference type="NCBI Taxonomy" id="160699"/>
    <lineage>
        <taxon>Bacteria</taxon>
        <taxon>Pseudomonadati</taxon>
        <taxon>Pseudomonadota</taxon>
        <taxon>Alphaproteobacteria</taxon>
        <taxon>Hyphomicrobiales</taxon>
        <taxon>Rhizobiaceae</taxon>
        <taxon>Rhizobium/Agrobacterium group</taxon>
        <taxon>Agrobacterium</taxon>
    </lineage>
</organism>
<dbReference type="Proteomes" id="UP000826513">
    <property type="component" value="Chromosome 2"/>
</dbReference>
<dbReference type="EMBL" id="CP072168">
    <property type="protein sequence ID" value="QYA08731.1"/>
    <property type="molecule type" value="Genomic_DNA"/>
</dbReference>
<evidence type="ECO:0000256" key="1">
    <source>
        <dbReference type="SAM" id="MobiDB-lite"/>
    </source>
</evidence>
<sequence length="45" mass="5160">MGSTPARSQEVRDWMLNSDNYRFEWGPSNSSRGGQTPSRYLPPEN</sequence>
<protein>
    <submittedName>
        <fullName evidence="2">Uncharacterized protein</fullName>
    </submittedName>
</protein>
<name>A0ABX8T856_9HYPH</name>
<accession>A0ABX8T856</accession>
<feature type="region of interest" description="Disordered" evidence="1">
    <location>
        <begin position="23"/>
        <end position="45"/>
    </location>
</feature>
<proteinExistence type="predicted"/>
<feature type="compositionally biased region" description="Polar residues" evidence="1">
    <location>
        <begin position="27"/>
        <end position="38"/>
    </location>
</feature>
<keyword evidence="3" id="KW-1185">Reference proteome</keyword>
<evidence type="ECO:0000313" key="2">
    <source>
        <dbReference type="EMBL" id="QYA08731.1"/>
    </source>
</evidence>
<evidence type="ECO:0000313" key="3">
    <source>
        <dbReference type="Proteomes" id="UP000826513"/>
    </source>
</evidence>
<gene>
    <name evidence="2" type="ORF">J5285_14990</name>
</gene>
<reference evidence="2 3" key="1">
    <citation type="submission" date="2021-03" db="EMBL/GenBank/DDBJ databases">
        <title>Rapid diversification of plasmids in a genus of pathogenic and nitrogen fixing bacteria.</title>
        <authorList>
            <person name="Weisberg A.J."/>
            <person name="Miller M."/>
            <person name="Ream W."/>
            <person name="Grunwald N.J."/>
            <person name="Chang J.H."/>
        </authorList>
    </citation>
    <scope>NUCLEOTIDE SEQUENCE [LARGE SCALE GENOMIC DNA]</scope>
    <source>
        <strain evidence="2 3">AF3.44</strain>
    </source>
</reference>